<dbReference type="RefSeq" id="WP_115309334.1">
    <property type="nucleotide sequence ID" value="NZ_UHIO01000001.1"/>
</dbReference>
<dbReference type="SUPFAM" id="SSF53807">
    <property type="entry name" value="Helical backbone' metal receptor"/>
    <property type="match status" value="1"/>
</dbReference>
<evidence type="ECO:0000313" key="3">
    <source>
        <dbReference type="EMBL" id="SUP37170.1"/>
    </source>
</evidence>
<keyword evidence="4" id="KW-1185">Reference proteome</keyword>
<evidence type="ECO:0000259" key="2">
    <source>
        <dbReference type="PROSITE" id="PS50983"/>
    </source>
</evidence>
<reference evidence="3 4" key="1">
    <citation type="submission" date="2018-06" db="EMBL/GenBank/DDBJ databases">
        <authorList>
            <consortium name="Pathogen Informatics"/>
            <person name="Doyle S."/>
        </authorList>
    </citation>
    <scope>NUCLEOTIDE SEQUENCE [LARGE SCALE GENOMIC DNA]</scope>
    <source>
        <strain evidence="3 4">NCTC12020</strain>
    </source>
</reference>
<dbReference type="Gene3D" id="3.40.50.1980">
    <property type="entry name" value="Nitrogenase molybdenum iron protein domain"/>
    <property type="match status" value="2"/>
</dbReference>
<evidence type="ECO:0000313" key="4">
    <source>
        <dbReference type="Proteomes" id="UP000255367"/>
    </source>
</evidence>
<feature type="domain" description="Fe/B12 periplasmic-binding" evidence="2">
    <location>
        <begin position="54"/>
        <end position="316"/>
    </location>
</feature>
<comment type="similarity">
    <text evidence="1">Belongs to the bacterial solute-binding protein 8 family.</text>
</comment>
<dbReference type="AlphaFoldDB" id="A0A380NDQ6"/>
<name>A0A380NDQ6_9FIRM</name>
<dbReference type="InterPro" id="IPR002491">
    <property type="entry name" value="ABC_transptr_periplasmic_BD"/>
</dbReference>
<protein>
    <submittedName>
        <fullName evidence="3">Staphylococcal iron-regulated protein F</fullName>
    </submittedName>
</protein>
<dbReference type="InterPro" id="IPR050902">
    <property type="entry name" value="ABC_Transporter_SBP"/>
</dbReference>
<dbReference type="Pfam" id="PF01497">
    <property type="entry name" value="Peripla_BP_2"/>
    <property type="match status" value="1"/>
</dbReference>
<dbReference type="EMBL" id="UHIO01000001">
    <property type="protein sequence ID" value="SUP37170.1"/>
    <property type="molecule type" value="Genomic_DNA"/>
</dbReference>
<dbReference type="GO" id="GO:0071281">
    <property type="term" value="P:cellular response to iron ion"/>
    <property type="evidence" value="ECO:0007669"/>
    <property type="project" value="TreeGrafter"/>
</dbReference>
<dbReference type="Proteomes" id="UP000255367">
    <property type="component" value="Unassembled WGS sequence"/>
</dbReference>
<organism evidence="3 4">
    <name type="scientific">Veillonella criceti</name>
    <dbReference type="NCBI Taxonomy" id="103891"/>
    <lineage>
        <taxon>Bacteria</taxon>
        <taxon>Bacillati</taxon>
        <taxon>Bacillota</taxon>
        <taxon>Negativicutes</taxon>
        <taxon>Veillonellales</taxon>
        <taxon>Veillonellaceae</taxon>
        <taxon>Veillonella</taxon>
    </lineage>
</organism>
<gene>
    <name evidence="3" type="primary">isdE</name>
    <name evidence="3" type="ORF">NCTC12020_00037</name>
</gene>
<proteinExistence type="inferred from homology"/>
<dbReference type="PANTHER" id="PTHR30535:SF34">
    <property type="entry name" value="MOLYBDATE-BINDING PROTEIN MOLA"/>
    <property type="match status" value="1"/>
</dbReference>
<accession>A0A380NDQ6</accession>
<dbReference type="PANTHER" id="PTHR30535">
    <property type="entry name" value="VITAMIN B12-BINDING PROTEIN"/>
    <property type="match status" value="1"/>
</dbReference>
<evidence type="ECO:0000256" key="1">
    <source>
        <dbReference type="ARBA" id="ARBA00008814"/>
    </source>
</evidence>
<dbReference type="OrthoDB" id="9816357at2"/>
<sequence length="322" mass="34705">MKRYIFVPVVLAIVCVVGLAVWLTVGTSSASREATRQVVDAMGTNVTIPVHPKRVVILNTANLDMYYAAGGQAVGKPKSSYYSKELLALTKEVPSVGTIHSPNVEAIIGLNPDLVIGLNVPFNTNLRGMLAQADIPLYINNLNTYEDVVGELRFFGELTGQSAVADATAKATKANYNTLVEGAKTKVGPRTLIIFGAPGSFSMATSNSFSGNILKLLGGHNIADLDTRVEGDFVPLSMEYVIKTDPEVIFFISMTPKSDSVDAFKREMLLSTAWAEVSAVKSQRIYYLSGGLFAANPGTRISEALTIMYDDLYGKEATYVEP</sequence>
<dbReference type="PROSITE" id="PS50983">
    <property type="entry name" value="FE_B12_PBP"/>
    <property type="match status" value="1"/>
</dbReference>